<keyword evidence="10" id="KW-1185">Reference proteome</keyword>
<evidence type="ECO:0000256" key="7">
    <source>
        <dbReference type="SAM" id="MobiDB-lite"/>
    </source>
</evidence>
<name>A0ABR1K4D0_9AGAR</name>
<dbReference type="InterPro" id="IPR009072">
    <property type="entry name" value="Histone-fold"/>
</dbReference>
<dbReference type="Proteomes" id="UP001498398">
    <property type="component" value="Unassembled WGS sequence"/>
</dbReference>
<feature type="region of interest" description="Disordered" evidence="7">
    <location>
        <begin position="1"/>
        <end position="66"/>
    </location>
</feature>
<evidence type="ECO:0000256" key="5">
    <source>
        <dbReference type="ARBA" id="ARBA00023163"/>
    </source>
</evidence>
<dbReference type="Pfam" id="PF10406">
    <property type="entry name" value="TAF8_C"/>
    <property type="match status" value="1"/>
</dbReference>
<protein>
    <recommendedName>
        <fullName evidence="3">Transcription initiation factor TFIID subunit 8</fullName>
    </recommendedName>
</protein>
<dbReference type="InterPro" id="IPR037818">
    <property type="entry name" value="TAF8"/>
</dbReference>
<feature type="region of interest" description="Disordered" evidence="7">
    <location>
        <begin position="161"/>
        <end position="196"/>
    </location>
</feature>
<feature type="domain" description="Bromodomain associated" evidence="8">
    <location>
        <begin position="67"/>
        <end position="142"/>
    </location>
</feature>
<evidence type="ECO:0000313" key="10">
    <source>
        <dbReference type="Proteomes" id="UP001498398"/>
    </source>
</evidence>
<feature type="compositionally biased region" description="Polar residues" evidence="7">
    <location>
        <begin position="186"/>
        <end position="195"/>
    </location>
</feature>
<evidence type="ECO:0000256" key="4">
    <source>
        <dbReference type="ARBA" id="ARBA00023015"/>
    </source>
</evidence>
<evidence type="ECO:0000313" key="9">
    <source>
        <dbReference type="EMBL" id="KAK7470899.1"/>
    </source>
</evidence>
<dbReference type="SMART" id="SM00576">
    <property type="entry name" value="BTP"/>
    <property type="match status" value="1"/>
</dbReference>
<evidence type="ECO:0000259" key="8">
    <source>
        <dbReference type="SMART" id="SM00576"/>
    </source>
</evidence>
<evidence type="ECO:0000256" key="1">
    <source>
        <dbReference type="ARBA" id="ARBA00004123"/>
    </source>
</evidence>
<comment type="similarity">
    <text evidence="2">Belongs to the TAF8 family.</text>
</comment>
<dbReference type="PANTHER" id="PTHR46469">
    <property type="entry name" value="TRANSCRIPTION INITIATION FACTOR TFIID SUBUNIT 8"/>
    <property type="match status" value="1"/>
</dbReference>
<keyword evidence="6" id="KW-0539">Nucleus</keyword>
<dbReference type="Pfam" id="PF07524">
    <property type="entry name" value="Bromo_TP"/>
    <property type="match status" value="1"/>
</dbReference>
<keyword evidence="4" id="KW-0805">Transcription regulation</keyword>
<accession>A0ABR1K4D0</accession>
<sequence>MQTQSPTIIPSVYNPPTTTTYTPTAYTPSTVIPKPTTYYPNFSHSLDQTPAEPPRPPSPPQPAVTPQVASQSIQRLVSSEFRDAGFEGAQPSALYRLEQEAVSFVQQLYQRAHAYANLSNRSAPIATDLLLAAEEFGLSLSELRSVKSKITKKRRKAIEPVRAPELVAPESRSESPDLLASDDESVPQTAPSTLRTLPAHFPTLPPKHTYLQTPASPPKKAAIPSLDKKLKTASLVQDSLKNLLLATEDSTNQGDAELLGHIVNWETSVYPRKRWKYGP</sequence>
<dbReference type="CDD" id="cd00076">
    <property type="entry name" value="HFD_SF"/>
    <property type="match status" value="1"/>
</dbReference>
<reference evidence="9 10" key="1">
    <citation type="submission" date="2024-01" db="EMBL/GenBank/DDBJ databases">
        <title>A draft genome for the cacao thread blight pathogen Marasmiellus scandens.</title>
        <authorList>
            <person name="Baruah I.K."/>
            <person name="Leung J."/>
            <person name="Bukari Y."/>
            <person name="Amoako-Attah I."/>
            <person name="Meinhardt L.W."/>
            <person name="Bailey B.A."/>
            <person name="Cohen S.P."/>
        </authorList>
    </citation>
    <scope>NUCLEOTIDE SEQUENCE [LARGE SCALE GENOMIC DNA]</scope>
    <source>
        <strain evidence="9 10">GH-19</strain>
    </source>
</reference>
<feature type="compositionally biased region" description="Low complexity" evidence="7">
    <location>
        <begin position="15"/>
        <end position="30"/>
    </location>
</feature>
<feature type="compositionally biased region" description="Pro residues" evidence="7">
    <location>
        <begin position="51"/>
        <end position="63"/>
    </location>
</feature>
<dbReference type="PANTHER" id="PTHR46469:SF1">
    <property type="entry name" value="TRANSCRIPTION INITIATION FACTOR TFIID SUBUNIT 8"/>
    <property type="match status" value="1"/>
</dbReference>
<dbReference type="InterPro" id="IPR006565">
    <property type="entry name" value="BTP"/>
</dbReference>
<comment type="subcellular location">
    <subcellularLocation>
        <location evidence="1">Nucleus</location>
    </subcellularLocation>
</comment>
<evidence type="ECO:0000256" key="3">
    <source>
        <dbReference type="ARBA" id="ARBA00017307"/>
    </source>
</evidence>
<gene>
    <name evidence="9" type="ORF">VKT23_002315</name>
</gene>
<dbReference type="Gene3D" id="1.10.20.10">
    <property type="entry name" value="Histone, subunit A"/>
    <property type="match status" value="1"/>
</dbReference>
<keyword evidence="5" id="KW-0804">Transcription</keyword>
<evidence type="ECO:0000256" key="6">
    <source>
        <dbReference type="ARBA" id="ARBA00023242"/>
    </source>
</evidence>
<proteinExistence type="inferred from homology"/>
<dbReference type="EMBL" id="JBANRG010000002">
    <property type="protein sequence ID" value="KAK7470899.1"/>
    <property type="molecule type" value="Genomic_DNA"/>
</dbReference>
<comment type="caution">
    <text evidence="9">The sequence shown here is derived from an EMBL/GenBank/DDBJ whole genome shotgun (WGS) entry which is preliminary data.</text>
</comment>
<feature type="compositionally biased region" description="Polar residues" evidence="7">
    <location>
        <begin position="38"/>
        <end position="47"/>
    </location>
</feature>
<organism evidence="9 10">
    <name type="scientific">Marasmiellus scandens</name>
    <dbReference type="NCBI Taxonomy" id="2682957"/>
    <lineage>
        <taxon>Eukaryota</taxon>
        <taxon>Fungi</taxon>
        <taxon>Dikarya</taxon>
        <taxon>Basidiomycota</taxon>
        <taxon>Agaricomycotina</taxon>
        <taxon>Agaricomycetes</taxon>
        <taxon>Agaricomycetidae</taxon>
        <taxon>Agaricales</taxon>
        <taxon>Marasmiineae</taxon>
        <taxon>Omphalotaceae</taxon>
        <taxon>Marasmiellus</taxon>
    </lineage>
</organism>
<dbReference type="InterPro" id="IPR019473">
    <property type="entry name" value="TFIID_su8_C"/>
</dbReference>
<evidence type="ECO:0000256" key="2">
    <source>
        <dbReference type="ARBA" id="ARBA00008767"/>
    </source>
</evidence>